<dbReference type="InterPro" id="IPR006674">
    <property type="entry name" value="HD_domain"/>
</dbReference>
<dbReference type="PANTHER" id="PTHR33594">
    <property type="entry name" value="SUPERFAMILY HYDROLASE, PUTATIVE (AFU_ORTHOLOGUE AFUA_1G03035)-RELATED"/>
    <property type="match status" value="1"/>
</dbReference>
<evidence type="ECO:0000313" key="3">
    <source>
        <dbReference type="Proteomes" id="UP000824010"/>
    </source>
</evidence>
<dbReference type="Pfam" id="PF01966">
    <property type="entry name" value="HD"/>
    <property type="match status" value="1"/>
</dbReference>
<dbReference type="EMBL" id="CP077077">
    <property type="protein sequence ID" value="QXH54981.1"/>
    <property type="molecule type" value="Genomic_DNA"/>
</dbReference>
<sequence length="217" mass="23564">MANAPFLPLQPLADELLPCLPAACTDGSHDRAHIQRVWSNARRIQAKEGGDLEILLAATVLHDCVAVEKNSPLRDRASTLSAQRAAAILTGMGWPAARIEQVAHAVQTHSYSAGIAPLSLEAKILQDSDRLDAIGAMGVARCFYVAGRMGSSLYDVKNPMAEGRDYRDNQFAIEHFHTKLLKLASGFQTAEGARLATLRHERLASFLDDFMDEIGTA</sequence>
<dbReference type="InterPro" id="IPR003607">
    <property type="entry name" value="HD/PDEase_dom"/>
</dbReference>
<dbReference type="RefSeq" id="WP_217866462.1">
    <property type="nucleotide sequence ID" value="NZ_CP077077.1"/>
</dbReference>
<name>A0ABX8NF39_9PSED</name>
<gene>
    <name evidence="2" type="ORF">KSS90_16660</name>
</gene>
<dbReference type="PANTHER" id="PTHR33594:SF1">
    <property type="entry name" value="HD_PDEASE DOMAIN-CONTAINING PROTEIN"/>
    <property type="match status" value="1"/>
</dbReference>
<accession>A0ABX8NF39</accession>
<dbReference type="Proteomes" id="UP000824010">
    <property type="component" value="Chromosome"/>
</dbReference>
<evidence type="ECO:0000259" key="1">
    <source>
        <dbReference type="SMART" id="SM00471"/>
    </source>
</evidence>
<feature type="domain" description="HD/PDEase" evidence="1">
    <location>
        <begin position="26"/>
        <end position="143"/>
    </location>
</feature>
<protein>
    <submittedName>
        <fullName evidence="2">HD domain-containing protein</fullName>
    </submittedName>
</protein>
<keyword evidence="3" id="KW-1185">Reference proteome</keyword>
<proteinExistence type="predicted"/>
<dbReference type="SMART" id="SM00471">
    <property type="entry name" value="HDc"/>
    <property type="match status" value="1"/>
</dbReference>
<reference evidence="2 3" key="1">
    <citation type="journal article" date="2021" name="Microorganisms">
        <title>The Ever-Expanding Pseudomonas Genus: Description of 43 New Species and Partition of the Pseudomonas putida Group.</title>
        <authorList>
            <person name="Girard L."/>
            <person name="Lood C."/>
            <person name="Hofte M."/>
            <person name="Vandamme P."/>
            <person name="Rokni-Zadeh H."/>
            <person name="van Noort V."/>
            <person name="Lavigne R."/>
            <person name="De Mot R."/>
        </authorList>
    </citation>
    <scope>NUCLEOTIDE SEQUENCE [LARGE SCALE GENOMIC DNA]</scope>
    <source>
        <strain evidence="2 3">COW77</strain>
    </source>
</reference>
<evidence type="ECO:0000313" key="2">
    <source>
        <dbReference type="EMBL" id="QXH54981.1"/>
    </source>
</evidence>
<organism evidence="2 3">
    <name type="scientific">Pseudomonas maumuensis</name>
    <dbReference type="NCBI Taxonomy" id="2842354"/>
    <lineage>
        <taxon>Bacteria</taxon>
        <taxon>Pseudomonadati</taxon>
        <taxon>Pseudomonadota</taxon>
        <taxon>Gammaproteobacteria</taxon>
        <taxon>Pseudomonadales</taxon>
        <taxon>Pseudomonadaceae</taxon>
        <taxon>Pseudomonas</taxon>
    </lineage>
</organism>